<sequence length="130" mass="15271">MNIKRHLMRNSELREEFEEWFNEEMVLHISASNATVVRLMWKAWQASRMNSPWKQNFWVPCIERMPADSQTVLCGNLLTDLSGIPFIADYVVKFSLHDGTEYETGFYIGRTAQMVTHWQPLPSMPTWSTK</sequence>
<feature type="domain" description="DUF551" evidence="1">
    <location>
        <begin position="58"/>
        <end position="125"/>
    </location>
</feature>
<dbReference type="Proteomes" id="UP000317572">
    <property type="component" value="Chromosome"/>
</dbReference>
<dbReference type="EMBL" id="CP033893">
    <property type="protein sequence ID" value="QDL30736.1"/>
    <property type="molecule type" value="Genomic_DNA"/>
</dbReference>
<proteinExistence type="predicted"/>
<evidence type="ECO:0000313" key="3">
    <source>
        <dbReference type="Proteomes" id="UP000317572"/>
    </source>
</evidence>
<evidence type="ECO:0000313" key="2">
    <source>
        <dbReference type="EMBL" id="QDL30736.1"/>
    </source>
</evidence>
<dbReference type="Pfam" id="PF04448">
    <property type="entry name" value="DUF551"/>
    <property type="match status" value="1"/>
</dbReference>
<name>A0A515CRE8_SERLI</name>
<dbReference type="AlphaFoldDB" id="A0A515CRE8"/>
<gene>
    <name evidence="2" type="ORF">EGO53_02540</name>
</gene>
<dbReference type="InterPro" id="IPR007539">
    <property type="entry name" value="DUF551"/>
</dbReference>
<organism evidence="2 3">
    <name type="scientific">Serratia liquefaciens</name>
    <dbReference type="NCBI Taxonomy" id="614"/>
    <lineage>
        <taxon>Bacteria</taxon>
        <taxon>Pseudomonadati</taxon>
        <taxon>Pseudomonadota</taxon>
        <taxon>Gammaproteobacteria</taxon>
        <taxon>Enterobacterales</taxon>
        <taxon>Yersiniaceae</taxon>
        <taxon>Serratia</taxon>
    </lineage>
</organism>
<dbReference type="Pfam" id="PF26207">
    <property type="entry name" value="Phage_phiTE_015"/>
    <property type="match status" value="1"/>
</dbReference>
<protein>
    <submittedName>
        <fullName evidence="2">DUF551 domain-containing protein</fullName>
    </submittedName>
</protein>
<accession>A0A515CRE8</accession>
<dbReference type="InterPro" id="IPR058601">
    <property type="entry name" value="Phage_phiTE_015-like"/>
</dbReference>
<reference evidence="2 3" key="1">
    <citation type="submission" date="2018-11" db="EMBL/GenBank/DDBJ databases">
        <title>The first complete genome of Serratia liquefaciens isolated from metalophyte plant revel distinctness adaptive mechanisms in an extreme habitat.</title>
        <authorList>
            <person name="Caneschi W.L."/>
            <person name="Sanchez A.B."/>
            <person name="Felestrino E.B."/>
            <person name="Assis R.A.B."/>
            <person name="Lemes C.G.C."/>
            <person name="Cordeiro I.F."/>
            <person name="Fonseca N.P."/>
            <person name="Villa M."/>
            <person name="Vieira I.T."/>
            <person name="Moraes L.A."/>
            <person name="Kamino L.H.Y."/>
            <person name="do Carmo F."/>
            <person name="Garcia C.M."/>
            <person name="Almeida N.F."/>
            <person name="Silva R.S."/>
            <person name="Ferro J.A."/>
            <person name="Ferro M.I.T."/>
            <person name="Varani A.M."/>
            <person name="Ferreira R.M."/>
            <person name="dos Santos V.L."/>
            <person name="Silva U.C."/>
            <person name="Setubal J.C."/>
            <person name="Moreira L.M."/>
        </authorList>
    </citation>
    <scope>NUCLEOTIDE SEQUENCE [LARGE SCALE GENOMIC DNA]</scope>
    <source>
        <strain evidence="2 3">FG3</strain>
    </source>
</reference>
<evidence type="ECO:0000259" key="1">
    <source>
        <dbReference type="Pfam" id="PF04448"/>
    </source>
</evidence>
<dbReference type="RefSeq" id="WP_142814592.1">
    <property type="nucleotide sequence ID" value="NZ_CP033893.1"/>
</dbReference>